<protein>
    <submittedName>
        <fullName evidence="1">Uncharacterized protein</fullName>
    </submittedName>
</protein>
<gene>
    <name evidence="1" type="ORF">SDC9_112538</name>
</gene>
<proteinExistence type="predicted"/>
<reference evidence="1" key="1">
    <citation type="submission" date="2019-08" db="EMBL/GenBank/DDBJ databases">
        <authorList>
            <person name="Kucharzyk K."/>
            <person name="Murdoch R.W."/>
            <person name="Higgins S."/>
            <person name="Loffler F."/>
        </authorList>
    </citation>
    <scope>NUCLEOTIDE SEQUENCE</scope>
</reference>
<dbReference type="AlphaFoldDB" id="A0A645BM73"/>
<name>A0A645BM73_9ZZZZ</name>
<comment type="caution">
    <text evidence="1">The sequence shown here is derived from an EMBL/GenBank/DDBJ whole genome shotgun (WGS) entry which is preliminary data.</text>
</comment>
<evidence type="ECO:0000313" key="1">
    <source>
        <dbReference type="EMBL" id="MPM65641.1"/>
    </source>
</evidence>
<organism evidence="1">
    <name type="scientific">bioreactor metagenome</name>
    <dbReference type="NCBI Taxonomy" id="1076179"/>
    <lineage>
        <taxon>unclassified sequences</taxon>
        <taxon>metagenomes</taxon>
        <taxon>ecological metagenomes</taxon>
    </lineage>
</organism>
<sequence>MNFLVHKQVSIGTIAECFYGCLRRGCGINHGVKVVKPTQPVRQQSAKGTVRGQCCQMQTLIEKSSAKRLTGLPPGNHLIHRLIDGKIRVVQHQSILGRLEGRHRAVLIPLVACLQGGAKDIYIS</sequence>
<dbReference type="EMBL" id="VSSQ01020629">
    <property type="protein sequence ID" value="MPM65641.1"/>
    <property type="molecule type" value="Genomic_DNA"/>
</dbReference>
<accession>A0A645BM73</accession>